<dbReference type="KEGG" id="dord:105981521"/>
<dbReference type="PANTHER" id="PTHR16476">
    <property type="entry name" value="FAMILY WITH SEQUENCE SIMILARITY 216 MEMBER A"/>
    <property type="match status" value="1"/>
</dbReference>
<evidence type="ECO:0000313" key="3">
    <source>
        <dbReference type="Proteomes" id="UP000081671"/>
    </source>
</evidence>
<dbReference type="Proteomes" id="UP000081671">
    <property type="component" value="Unplaced"/>
</dbReference>
<dbReference type="Pfam" id="PF15107">
    <property type="entry name" value="FAM216B"/>
    <property type="match status" value="1"/>
</dbReference>
<dbReference type="CTD" id="144809"/>
<feature type="region of interest" description="Disordered" evidence="2">
    <location>
        <begin position="113"/>
        <end position="147"/>
    </location>
</feature>
<reference evidence="4" key="1">
    <citation type="submission" date="2025-08" db="UniProtKB">
        <authorList>
            <consortium name="RefSeq"/>
        </authorList>
    </citation>
    <scope>IDENTIFICATION</scope>
    <source>
        <tissue evidence="4">Kidney</tissue>
    </source>
</reference>
<keyword evidence="3" id="KW-1185">Reference proteome</keyword>
<dbReference type="InterPro" id="IPR029373">
    <property type="entry name" value="FAM216"/>
</dbReference>
<protein>
    <submittedName>
        <fullName evidence="4">Protein FAM216B</fullName>
    </submittedName>
</protein>
<proteinExistence type="inferred from homology"/>
<name>A0A1S3EQH8_DIPOR</name>
<dbReference type="AlphaFoldDB" id="A0A1S3EQH8"/>
<dbReference type="PANTHER" id="PTHR16476:SF3">
    <property type="entry name" value="PROTEIN FAM216B"/>
    <property type="match status" value="1"/>
</dbReference>
<dbReference type="OrthoDB" id="9902980at2759"/>
<evidence type="ECO:0000313" key="4">
    <source>
        <dbReference type="RefSeq" id="XP_012866205.1"/>
    </source>
</evidence>
<evidence type="ECO:0000256" key="2">
    <source>
        <dbReference type="SAM" id="MobiDB-lite"/>
    </source>
</evidence>
<sequence length="191" mass="21291">MGGNKKRQKKLKNVPQIPGIQVPTSVADTSLLKDLTRGQQCYFYSIMRIYDSRPQWEALQSRYIQSLAHQQRLGYITQQEALACGTLLIESTKKASAKVAKQWTVSQKSSAMTRKCLSARPKSAVGPRAHSARHSDQLGPKDSGSSLSQSLSILQKLTLTSLTAKKMNTWPSHKIHVDIFPKQPDSQQSKK</sequence>
<gene>
    <name evidence="4" type="primary">Fam216b</name>
</gene>
<dbReference type="GeneID" id="105981521"/>
<dbReference type="RefSeq" id="XP_012866205.1">
    <property type="nucleotide sequence ID" value="XM_013010751.1"/>
</dbReference>
<organism evidence="3 4">
    <name type="scientific">Dipodomys ordii</name>
    <name type="common">Ord's kangaroo rat</name>
    <dbReference type="NCBI Taxonomy" id="10020"/>
    <lineage>
        <taxon>Eukaryota</taxon>
        <taxon>Metazoa</taxon>
        <taxon>Chordata</taxon>
        <taxon>Craniata</taxon>
        <taxon>Vertebrata</taxon>
        <taxon>Euteleostomi</taxon>
        <taxon>Mammalia</taxon>
        <taxon>Eutheria</taxon>
        <taxon>Euarchontoglires</taxon>
        <taxon>Glires</taxon>
        <taxon>Rodentia</taxon>
        <taxon>Castorimorpha</taxon>
        <taxon>Heteromyidae</taxon>
        <taxon>Dipodomyinae</taxon>
        <taxon>Dipodomys</taxon>
    </lineage>
</organism>
<comment type="similarity">
    <text evidence="1">Belongs to the FAM216 family.</text>
</comment>
<accession>A0A1S3EQH8</accession>
<dbReference type="InParanoid" id="A0A1S3EQH8"/>
<evidence type="ECO:0000256" key="1">
    <source>
        <dbReference type="ARBA" id="ARBA00008615"/>
    </source>
</evidence>
<dbReference type="STRING" id="10020.ENSDORP00000007176"/>